<gene>
    <name evidence="1" type="ORF">QEH52_18435</name>
</gene>
<dbReference type="Pfam" id="PF14367">
    <property type="entry name" value="DUF4411"/>
    <property type="match status" value="1"/>
</dbReference>
<dbReference type="SUPFAM" id="SSF88723">
    <property type="entry name" value="PIN domain-like"/>
    <property type="match status" value="1"/>
</dbReference>
<dbReference type="Proteomes" id="UP001225316">
    <property type="component" value="Unassembled WGS sequence"/>
</dbReference>
<protein>
    <submittedName>
        <fullName evidence="1">DUF4411 family protein</fullName>
    </submittedName>
</protein>
<dbReference type="Gene3D" id="3.40.50.1010">
    <property type="entry name" value="5'-nuclease"/>
    <property type="match status" value="1"/>
</dbReference>
<accession>A0ABU1AZC7</accession>
<reference evidence="1 2" key="1">
    <citation type="submission" date="2023-04" db="EMBL/GenBank/DDBJ databases">
        <title>A novel bacteria isolated from coastal sediment.</title>
        <authorList>
            <person name="Liu X.-J."/>
            <person name="Du Z.-J."/>
        </authorList>
    </citation>
    <scope>NUCLEOTIDE SEQUENCE [LARGE SCALE GENOMIC DNA]</scope>
    <source>
        <strain evidence="1 2">SDUM461003</strain>
    </source>
</reference>
<evidence type="ECO:0000313" key="2">
    <source>
        <dbReference type="Proteomes" id="UP001225316"/>
    </source>
</evidence>
<sequence>MAYLLDTNTLIQAKNEYYAFDLCPGFWDWLALKHQQGTLYSIEPVLEEIRDGQDELVDWANDCPTGFFLPIDAATTIELGRIVQWVQASEFKDAAKRDFLSKADPLLIAYAKAHGYILVSHEVHIEGERRKVKIPTVAQVFDVPCVRTFEMLRSAYASFVLRPGLELL</sequence>
<proteinExistence type="predicted"/>
<dbReference type="InterPro" id="IPR016541">
    <property type="entry name" value="UCP008505"/>
</dbReference>
<keyword evidence="2" id="KW-1185">Reference proteome</keyword>
<organism evidence="1 2">
    <name type="scientific">Thalassobacterium maritimum</name>
    <dbReference type="NCBI Taxonomy" id="3041265"/>
    <lineage>
        <taxon>Bacteria</taxon>
        <taxon>Pseudomonadati</taxon>
        <taxon>Verrucomicrobiota</taxon>
        <taxon>Opitutia</taxon>
        <taxon>Puniceicoccales</taxon>
        <taxon>Coraliomargaritaceae</taxon>
        <taxon>Thalassobacterium</taxon>
    </lineage>
</organism>
<dbReference type="EMBL" id="JARXHW010000077">
    <property type="protein sequence ID" value="MDQ8209509.1"/>
    <property type="molecule type" value="Genomic_DNA"/>
</dbReference>
<evidence type="ECO:0000313" key="1">
    <source>
        <dbReference type="EMBL" id="MDQ8209509.1"/>
    </source>
</evidence>
<dbReference type="RefSeq" id="WP_308952426.1">
    <property type="nucleotide sequence ID" value="NZ_JARXHW010000077.1"/>
</dbReference>
<comment type="caution">
    <text evidence="1">The sequence shown here is derived from an EMBL/GenBank/DDBJ whole genome shotgun (WGS) entry which is preliminary data.</text>
</comment>
<name>A0ABU1AZC7_9BACT</name>
<dbReference type="InterPro" id="IPR029060">
    <property type="entry name" value="PIN-like_dom_sf"/>
</dbReference>